<reference evidence="7" key="3">
    <citation type="submission" date="2025-09" db="UniProtKB">
        <authorList>
            <consortium name="Ensembl"/>
        </authorList>
    </citation>
    <scope>IDENTIFICATION</scope>
</reference>
<dbReference type="Proteomes" id="UP000694620">
    <property type="component" value="Chromosome 2"/>
</dbReference>
<feature type="transmembrane region" description="Helical" evidence="6">
    <location>
        <begin position="80"/>
        <end position="109"/>
    </location>
</feature>
<keyword evidence="3 6" id="KW-0812">Transmembrane</keyword>
<accession>A0A8C4RHK8</accession>
<name>A0A8C4RHK8_ERPCA</name>
<evidence type="ECO:0000256" key="1">
    <source>
        <dbReference type="ARBA" id="ARBA00004370"/>
    </source>
</evidence>
<feature type="transmembrane region" description="Helical" evidence="6">
    <location>
        <begin position="35"/>
        <end position="59"/>
    </location>
</feature>
<reference evidence="7" key="2">
    <citation type="submission" date="2025-08" db="UniProtKB">
        <authorList>
            <consortium name="Ensembl"/>
        </authorList>
    </citation>
    <scope>IDENTIFICATION</scope>
</reference>
<comment type="similarity">
    <text evidence="2">Belongs to the CD225/Dispanin family.</text>
</comment>
<comment type="subcellular location">
    <subcellularLocation>
        <location evidence="1">Membrane</location>
    </subcellularLocation>
</comment>
<evidence type="ECO:0000256" key="3">
    <source>
        <dbReference type="ARBA" id="ARBA00022692"/>
    </source>
</evidence>
<keyword evidence="5 6" id="KW-0472">Membrane</keyword>
<evidence type="ECO:0000256" key="4">
    <source>
        <dbReference type="ARBA" id="ARBA00022989"/>
    </source>
</evidence>
<dbReference type="GO" id="GO:0005886">
    <property type="term" value="C:plasma membrane"/>
    <property type="evidence" value="ECO:0007669"/>
    <property type="project" value="TreeGrafter"/>
</dbReference>
<evidence type="ECO:0000313" key="8">
    <source>
        <dbReference type="Proteomes" id="UP000694620"/>
    </source>
</evidence>
<dbReference type="InterPro" id="IPR007593">
    <property type="entry name" value="CD225/Dispanin_fam"/>
</dbReference>
<protein>
    <submittedName>
        <fullName evidence="7">Uncharacterized protein</fullName>
    </submittedName>
</protein>
<dbReference type="GeneTree" id="ENSGT00950000182857"/>
<dbReference type="AlphaFoldDB" id="A0A8C4RHK8"/>
<evidence type="ECO:0000256" key="5">
    <source>
        <dbReference type="ARBA" id="ARBA00023136"/>
    </source>
</evidence>
<dbReference type="PANTHER" id="PTHR13999">
    <property type="entry name" value="INTERFERON INDUCIBLE TRANSMEMBRANE PROTEIN"/>
    <property type="match status" value="1"/>
</dbReference>
<reference evidence="7" key="1">
    <citation type="submission" date="2021-06" db="EMBL/GenBank/DDBJ databases">
        <authorList>
            <consortium name="Wellcome Sanger Institute Data Sharing"/>
        </authorList>
    </citation>
    <scope>NUCLEOTIDE SEQUENCE [LARGE SCALE GENOMIC DNA]</scope>
</reference>
<keyword evidence="8" id="KW-1185">Reference proteome</keyword>
<organism evidence="7 8">
    <name type="scientific">Erpetoichthys calabaricus</name>
    <name type="common">Rope fish</name>
    <name type="synonym">Calamoichthys calabaricus</name>
    <dbReference type="NCBI Taxonomy" id="27687"/>
    <lineage>
        <taxon>Eukaryota</taxon>
        <taxon>Metazoa</taxon>
        <taxon>Chordata</taxon>
        <taxon>Craniata</taxon>
        <taxon>Vertebrata</taxon>
        <taxon>Euteleostomi</taxon>
        <taxon>Actinopterygii</taxon>
        <taxon>Polypteriformes</taxon>
        <taxon>Polypteridae</taxon>
        <taxon>Erpetoichthys</taxon>
    </lineage>
</organism>
<keyword evidence="4 6" id="KW-1133">Transmembrane helix</keyword>
<dbReference type="InterPro" id="IPR051517">
    <property type="entry name" value="IFITM_antiviral_protein"/>
</dbReference>
<evidence type="ECO:0000256" key="6">
    <source>
        <dbReference type="SAM" id="Phobius"/>
    </source>
</evidence>
<dbReference type="Pfam" id="PF04505">
    <property type="entry name" value="CD225"/>
    <property type="match status" value="1"/>
</dbReference>
<sequence>MNPAGPDMKNNSRGVFTPVTVVQIDENPILVKDHVLWSLCSFHFMNFCCLGLIALWYSIRSRDQKVARNLQLARMYGEKAKCFNITILVLIGAAILIAIIVNICISLLWSRR</sequence>
<dbReference type="Ensembl" id="ENSECRT00000002770.1">
    <property type="protein sequence ID" value="ENSECRP00000002727.1"/>
    <property type="gene ID" value="ENSECRG00000001860.1"/>
</dbReference>
<evidence type="ECO:0000313" key="7">
    <source>
        <dbReference type="Ensembl" id="ENSECRP00000002727.1"/>
    </source>
</evidence>
<evidence type="ECO:0000256" key="2">
    <source>
        <dbReference type="ARBA" id="ARBA00006843"/>
    </source>
</evidence>
<proteinExistence type="inferred from homology"/>